<keyword evidence="5" id="KW-1185">Reference proteome</keyword>
<dbReference type="Pfam" id="PF00328">
    <property type="entry name" value="His_Phos_2"/>
    <property type="match status" value="1"/>
</dbReference>
<proteinExistence type="inferred from homology"/>
<dbReference type="InterPro" id="IPR000560">
    <property type="entry name" value="His_Pase_clade-2"/>
</dbReference>
<dbReference type="EC" id="3.1.3.2" evidence="4"/>
<dbReference type="PANTHER" id="PTHR11567">
    <property type="entry name" value="ACID PHOSPHATASE-RELATED"/>
    <property type="match status" value="1"/>
</dbReference>
<dbReference type="EMBL" id="CP119959">
    <property type="protein sequence ID" value="WFD38251.1"/>
    <property type="molecule type" value="Genomic_DNA"/>
</dbReference>
<keyword evidence="2 4" id="KW-0378">Hydrolase</keyword>
<evidence type="ECO:0000256" key="2">
    <source>
        <dbReference type="ARBA" id="ARBA00022801"/>
    </source>
</evidence>
<dbReference type="GO" id="GO:0003993">
    <property type="term" value="F:acid phosphatase activity"/>
    <property type="evidence" value="ECO:0007669"/>
    <property type="project" value="UniProtKB-EC"/>
</dbReference>
<dbReference type="PANTHER" id="PTHR11567:SF110">
    <property type="entry name" value="2-PHOSPHOXYLOSE PHOSPHATASE 1"/>
    <property type="match status" value="1"/>
</dbReference>
<dbReference type="SUPFAM" id="SSF53254">
    <property type="entry name" value="Phosphoglycerate mutase-like"/>
    <property type="match status" value="1"/>
</dbReference>
<dbReference type="AlphaFoldDB" id="A0AAF0JET1"/>
<sequence>MADAAPRGSGVSRLGRDTLPHGRGRASDTLGWTPLPSDVALRQVIFVLRHGERAPVRTRMQTATPPIPLRWNFCHTSHEFDKAVLRLAEGEKDGVPSRAMIQRRIEVACPGTEPAPGAPGDCLLGELTDLGRMSMLQLGRAMRRLYVDKLHFLPERLAASDEAMVYFRSTDMRRTAQSLDQVITGLMDPFLGQPGTLVPHVFIRNITEENMLPNPRTCGRLAQLMRTFAKEAAVVYNPKLAQLDESIAPHNNGKGPRVDGQPRLSGLVDTARAAAAHGIDAPAPFLDEKAMGLMEEAVVHEWFAGFANQNEQEALQYRRLATGDFFASLYGSFAHRIRLGERDPSRLRVYLGHDATLVGILHTLECFNGKWPSFGSALSMELLEKESGDGAYVRCRYGDEPLVVPGCSAPGKHYPGRPEICTLAAFREVVVDRLRHPDNVSVQEECNLLAEH</sequence>
<dbReference type="CDD" id="cd07061">
    <property type="entry name" value="HP_HAP_like"/>
    <property type="match status" value="1"/>
</dbReference>
<reference evidence="4" key="1">
    <citation type="submission" date="2023-03" db="EMBL/GenBank/DDBJ databases">
        <title>Mating type loci evolution in Malassezia.</title>
        <authorList>
            <person name="Coelho M.A."/>
        </authorList>
    </citation>
    <scope>NUCLEOTIDE SEQUENCE</scope>
    <source>
        <strain evidence="4">CBS 9431</strain>
    </source>
</reference>
<name>A0AAF0JET1_9BASI</name>
<evidence type="ECO:0000313" key="4">
    <source>
        <dbReference type="EMBL" id="WFD38251.1"/>
    </source>
</evidence>
<gene>
    <name evidence="4" type="ORF">MJAP1_001200</name>
</gene>
<evidence type="ECO:0000256" key="3">
    <source>
        <dbReference type="SAM" id="MobiDB-lite"/>
    </source>
</evidence>
<dbReference type="PROSITE" id="PS00778">
    <property type="entry name" value="HIS_ACID_PHOSPHAT_2"/>
    <property type="match status" value="1"/>
</dbReference>
<feature type="region of interest" description="Disordered" evidence="3">
    <location>
        <begin position="1"/>
        <end position="32"/>
    </location>
</feature>
<dbReference type="InterPro" id="IPR033379">
    <property type="entry name" value="Acid_Pase_AS"/>
</dbReference>
<dbReference type="Gene3D" id="3.40.50.1240">
    <property type="entry name" value="Phosphoglycerate mutase-like"/>
    <property type="match status" value="1"/>
</dbReference>
<protein>
    <submittedName>
        <fullName evidence="4">Acid phosphatase</fullName>
        <ecNumber evidence="4">3.1.3.2</ecNumber>
    </submittedName>
</protein>
<dbReference type="Proteomes" id="UP001217754">
    <property type="component" value="Chromosome 2"/>
</dbReference>
<accession>A0AAF0JET1</accession>
<dbReference type="InterPro" id="IPR050645">
    <property type="entry name" value="Histidine_acid_phosphatase"/>
</dbReference>
<evidence type="ECO:0000256" key="1">
    <source>
        <dbReference type="ARBA" id="ARBA00005375"/>
    </source>
</evidence>
<dbReference type="InterPro" id="IPR029033">
    <property type="entry name" value="His_PPase_superfam"/>
</dbReference>
<dbReference type="PROSITE" id="PS00616">
    <property type="entry name" value="HIS_ACID_PHOSPHAT_1"/>
    <property type="match status" value="1"/>
</dbReference>
<organism evidence="4 5">
    <name type="scientific">Malassezia japonica</name>
    <dbReference type="NCBI Taxonomy" id="223818"/>
    <lineage>
        <taxon>Eukaryota</taxon>
        <taxon>Fungi</taxon>
        <taxon>Dikarya</taxon>
        <taxon>Basidiomycota</taxon>
        <taxon>Ustilaginomycotina</taxon>
        <taxon>Malasseziomycetes</taxon>
        <taxon>Malasseziales</taxon>
        <taxon>Malasseziaceae</taxon>
        <taxon>Malassezia</taxon>
    </lineage>
</organism>
<evidence type="ECO:0000313" key="5">
    <source>
        <dbReference type="Proteomes" id="UP001217754"/>
    </source>
</evidence>
<dbReference type="RefSeq" id="XP_060121148.1">
    <property type="nucleotide sequence ID" value="XM_060265165.1"/>
</dbReference>
<dbReference type="GeneID" id="85224849"/>
<comment type="similarity">
    <text evidence="1">Belongs to the histidine acid phosphatase family.</text>
</comment>